<evidence type="ECO:0000313" key="1">
    <source>
        <dbReference type="EMBL" id="OGM93127.1"/>
    </source>
</evidence>
<reference evidence="1 2" key="1">
    <citation type="journal article" date="2016" name="Nat. Commun.">
        <title>Thousands of microbial genomes shed light on interconnected biogeochemical processes in an aquifer system.</title>
        <authorList>
            <person name="Anantharaman K."/>
            <person name="Brown C.T."/>
            <person name="Hug L.A."/>
            <person name="Sharon I."/>
            <person name="Castelle C.J."/>
            <person name="Probst A.J."/>
            <person name="Thomas B.C."/>
            <person name="Singh A."/>
            <person name="Wilkins M.J."/>
            <person name="Karaoz U."/>
            <person name="Brodie E.L."/>
            <person name="Williams K.H."/>
            <person name="Hubbard S.S."/>
            <person name="Banfield J.F."/>
        </authorList>
    </citation>
    <scope>NUCLEOTIDE SEQUENCE [LARGE SCALE GENOMIC DNA]</scope>
</reference>
<comment type="caution">
    <text evidence="1">The sequence shown here is derived from an EMBL/GenBank/DDBJ whole genome shotgun (WGS) entry which is preliminary data.</text>
</comment>
<name>A0A1F8DX44_9BACT</name>
<protein>
    <recommendedName>
        <fullName evidence="3">RNA polymerase sigma-70 region 2 domain-containing protein</fullName>
    </recommendedName>
</protein>
<organism evidence="1 2">
    <name type="scientific">Candidatus Wolfebacteria bacterium RIFOXYB1_FULL_54_12</name>
    <dbReference type="NCBI Taxonomy" id="1802559"/>
    <lineage>
        <taxon>Bacteria</taxon>
        <taxon>Candidatus Wolfeibacteriota</taxon>
    </lineage>
</organism>
<accession>A0A1F8DX44</accession>
<sequence length="117" mass="13755">MDYLQFQSKTPREELELILSGRGDFPIIQQYLEPLIKNALQKKKFGFDDITRDRLYAEIIGDIPVAVEKFLSNKNPVDKNISFSTYFTWYIGQRINAELKKHSVWEKIRAALRGSWD</sequence>
<evidence type="ECO:0008006" key="3">
    <source>
        <dbReference type="Google" id="ProtNLM"/>
    </source>
</evidence>
<dbReference type="AlphaFoldDB" id="A0A1F8DX44"/>
<evidence type="ECO:0000313" key="2">
    <source>
        <dbReference type="Proteomes" id="UP000176422"/>
    </source>
</evidence>
<gene>
    <name evidence="1" type="ORF">A2372_01815</name>
</gene>
<dbReference type="Proteomes" id="UP000176422">
    <property type="component" value="Unassembled WGS sequence"/>
</dbReference>
<dbReference type="STRING" id="1802559.A2372_01815"/>
<dbReference type="EMBL" id="MGIT01000001">
    <property type="protein sequence ID" value="OGM93127.1"/>
    <property type="molecule type" value="Genomic_DNA"/>
</dbReference>
<proteinExistence type="predicted"/>